<dbReference type="SUPFAM" id="SSF55729">
    <property type="entry name" value="Acyl-CoA N-acyltransferases (Nat)"/>
    <property type="match status" value="1"/>
</dbReference>
<dbReference type="InterPro" id="IPR022525">
    <property type="entry name" value="GNAT_AblB"/>
</dbReference>
<dbReference type="InterPro" id="IPR016181">
    <property type="entry name" value="Acyl_CoA_acyltransferase"/>
</dbReference>
<proteinExistence type="predicted"/>
<dbReference type="Gene3D" id="3.40.630.30">
    <property type="match status" value="1"/>
</dbReference>
<dbReference type="Proteomes" id="UP001589838">
    <property type="component" value="Unassembled WGS sequence"/>
</dbReference>
<dbReference type="PROSITE" id="PS51186">
    <property type="entry name" value="GNAT"/>
    <property type="match status" value="1"/>
</dbReference>
<protein>
    <submittedName>
        <fullName evidence="2">Beta-lysine N-acetyltransferase</fullName>
    </submittedName>
</protein>
<keyword evidence="3" id="KW-1185">Reference proteome</keyword>
<feature type="domain" description="N-acetyltransferase" evidence="1">
    <location>
        <begin position="130"/>
        <end position="281"/>
    </location>
</feature>
<name>A0ABV6KC15_9BACI</name>
<evidence type="ECO:0000313" key="2">
    <source>
        <dbReference type="EMBL" id="MFC0470853.1"/>
    </source>
</evidence>
<evidence type="ECO:0000259" key="1">
    <source>
        <dbReference type="PROSITE" id="PS51186"/>
    </source>
</evidence>
<accession>A0ABV6KC15</accession>
<organism evidence="2 3">
    <name type="scientific">Halalkalibacter kiskunsagensis</name>
    <dbReference type="NCBI Taxonomy" id="1548599"/>
    <lineage>
        <taxon>Bacteria</taxon>
        <taxon>Bacillati</taxon>
        <taxon>Bacillota</taxon>
        <taxon>Bacilli</taxon>
        <taxon>Bacillales</taxon>
        <taxon>Bacillaceae</taxon>
        <taxon>Halalkalibacter</taxon>
    </lineage>
</organism>
<evidence type="ECO:0000313" key="3">
    <source>
        <dbReference type="Proteomes" id="UP001589838"/>
    </source>
</evidence>
<gene>
    <name evidence="2" type="primary">ablB</name>
    <name evidence="2" type="ORF">ACFFHM_10190</name>
</gene>
<dbReference type="NCBIfam" id="TIGR03827">
    <property type="entry name" value="GNAT_ablB"/>
    <property type="match status" value="1"/>
</dbReference>
<comment type="caution">
    <text evidence="2">The sequence shown here is derived from an EMBL/GenBank/DDBJ whole genome shotgun (WGS) entry which is preliminary data.</text>
</comment>
<dbReference type="InterPro" id="IPR000182">
    <property type="entry name" value="GNAT_dom"/>
</dbReference>
<dbReference type="CDD" id="cd04301">
    <property type="entry name" value="NAT_SF"/>
    <property type="match status" value="1"/>
</dbReference>
<dbReference type="RefSeq" id="WP_335963779.1">
    <property type="nucleotide sequence ID" value="NZ_JAXBLX010000063.1"/>
</dbReference>
<dbReference type="Pfam" id="PF00583">
    <property type="entry name" value="Acetyltransf_1"/>
    <property type="match status" value="1"/>
</dbReference>
<sequence length="282" mass="33231">MRETEIKTVKTGQYTAQLIYDYFNERLRIDDYKGNVDKIIENIEEVIKKEQFTKVIIHAKPEHFEQLLSFGYQLEAVFKGFRNGADCYAMALYKKNERRISTDWVKEDEILTSVYMKGRNSKQKTIPDTYEFRRATEKDAVKLATIYDTVFEVYPTPMNEPDYVKKMMKSGSIFHIVEYNQEIVSAASADINKTFHHAELTDCATLPEHRKYGFMKKLLSELENELRNEQIFYAFSIARSLSFGMNAVFYQLGYDYTGRMTNNCYIYNKLEDMNVWVKDLSK</sequence>
<dbReference type="EMBL" id="JBHLUX010000026">
    <property type="protein sequence ID" value="MFC0470853.1"/>
    <property type="molecule type" value="Genomic_DNA"/>
</dbReference>
<reference evidence="2 3" key="1">
    <citation type="submission" date="2024-09" db="EMBL/GenBank/DDBJ databases">
        <authorList>
            <person name="Sun Q."/>
            <person name="Mori K."/>
        </authorList>
    </citation>
    <scope>NUCLEOTIDE SEQUENCE [LARGE SCALE GENOMIC DNA]</scope>
    <source>
        <strain evidence="2 3">NCAIM B.02610</strain>
    </source>
</reference>